<feature type="domain" description="Ribosomal protein eL8/eL30/eS12/Gadd45" evidence="2">
    <location>
        <begin position="87"/>
        <end position="182"/>
    </location>
</feature>
<sequence>MKRFESDEKDIFIRNPLKRKPLLGEFITPKSLATKEEGAKHQKGKQEKNDTTVESDKFDPFNLTAKDADVAVIRFLKKVKKFQDSAWKKNPIKAKSKHRLVYGLREVRKQLLLETVRCVILARDIETNKCIKLAAEIDAIKEMCASNHINILWISSKNDLGRAVNKWPVVSAVALLDYRGAEDEYSAAVQTLADFMACCRIADHADQSSLFA</sequence>
<feature type="region of interest" description="Disordered" evidence="1">
    <location>
        <begin position="33"/>
        <end position="54"/>
    </location>
</feature>
<dbReference type="GO" id="GO:0043021">
    <property type="term" value="F:ribonucleoprotein complex binding"/>
    <property type="evidence" value="ECO:0007669"/>
    <property type="project" value="TreeGrafter"/>
</dbReference>
<dbReference type="InterPro" id="IPR029064">
    <property type="entry name" value="Ribosomal_eL30-like_sf"/>
</dbReference>
<dbReference type="WBParaSite" id="EN70_11556">
    <property type="protein sequence ID" value="EN70_11556"/>
    <property type="gene ID" value="EN70_11556"/>
</dbReference>
<dbReference type="InterPro" id="IPR004038">
    <property type="entry name" value="Ribosomal_eL8/eL30/eS12/Gad45"/>
</dbReference>
<reference evidence="3 4" key="1">
    <citation type="submission" date="2012-04" db="EMBL/GenBank/DDBJ databases">
        <title>The Genome Sequence of Loa loa.</title>
        <authorList>
            <consortium name="The Broad Institute Genome Sequencing Platform"/>
            <consortium name="Broad Institute Genome Sequencing Center for Infectious Disease"/>
            <person name="Nutman T.B."/>
            <person name="Fink D.L."/>
            <person name="Russ C."/>
            <person name="Young S."/>
            <person name="Zeng Q."/>
            <person name="Gargeya S."/>
            <person name="Alvarado L."/>
            <person name="Berlin A."/>
            <person name="Chapman S.B."/>
            <person name="Chen Z."/>
            <person name="Freedman E."/>
            <person name="Gellesch M."/>
            <person name="Goldberg J."/>
            <person name="Griggs A."/>
            <person name="Gujja S."/>
            <person name="Heilman E.R."/>
            <person name="Heiman D."/>
            <person name="Howarth C."/>
            <person name="Mehta T."/>
            <person name="Neiman D."/>
            <person name="Pearson M."/>
            <person name="Roberts A."/>
            <person name="Saif S."/>
            <person name="Shea T."/>
            <person name="Shenoy N."/>
            <person name="Sisk P."/>
            <person name="Stolte C."/>
            <person name="Sykes S."/>
            <person name="White J."/>
            <person name="Yandava C."/>
            <person name="Haas B."/>
            <person name="Henn M.R."/>
            <person name="Nusbaum C."/>
            <person name="Birren B."/>
        </authorList>
    </citation>
    <scope>NUCLEOTIDE SEQUENCE [LARGE SCALE GENOMIC DNA]</scope>
</reference>
<proteinExistence type="predicted"/>
<gene>
    <name evidence="3 5" type="ORF">LOAG_03422</name>
</gene>
<dbReference type="InParanoid" id="A0A1I7VA55"/>
<dbReference type="GO" id="GO:0005739">
    <property type="term" value="C:mitochondrion"/>
    <property type="evidence" value="ECO:0007669"/>
    <property type="project" value="TreeGrafter"/>
</dbReference>
<organism evidence="4 5">
    <name type="scientific">Loa loa</name>
    <name type="common">Eye worm</name>
    <name type="synonym">Filaria loa</name>
    <dbReference type="NCBI Taxonomy" id="7209"/>
    <lineage>
        <taxon>Eukaryota</taxon>
        <taxon>Metazoa</taxon>
        <taxon>Ecdysozoa</taxon>
        <taxon>Nematoda</taxon>
        <taxon>Chromadorea</taxon>
        <taxon>Rhabditida</taxon>
        <taxon>Spirurina</taxon>
        <taxon>Spiruromorpha</taxon>
        <taxon>Filarioidea</taxon>
        <taxon>Onchocercidae</taxon>
        <taxon>Loa</taxon>
    </lineage>
</organism>
<dbReference type="OMA" id="FMACCRI"/>
<dbReference type="InterPro" id="IPR040051">
    <property type="entry name" value="SECISBP2"/>
</dbReference>
<dbReference type="OrthoDB" id="263617at2759"/>
<accession>A0A1I7VA55</accession>
<dbReference type="GO" id="GO:0035368">
    <property type="term" value="F:selenocysteine insertion sequence binding"/>
    <property type="evidence" value="ECO:0007669"/>
    <property type="project" value="InterPro"/>
</dbReference>
<dbReference type="PANTHER" id="PTHR13284:SF4">
    <property type="entry name" value="C2H2-TYPE DOMAIN-CONTAINING PROTEIN"/>
    <property type="match status" value="1"/>
</dbReference>
<dbReference type="PANTHER" id="PTHR13284">
    <property type="entry name" value="GH01354P"/>
    <property type="match status" value="1"/>
</dbReference>
<evidence type="ECO:0000313" key="4">
    <source>
        <dbReference type="Proteomes" id="UP000095285"/>
    </source>
</evidence>
<dbReference type="GeneID" id="9940810"/>
<dbReference type="AlphaFoldDB" id="A0A1I7VA55"/>
<dbReference type="Pfam" id="PF01248">
    <property type="entry name" value="Ribosomal_L7Ae"/>
    <property type="match status" value="1"/>
</dbReference>
<accession>A0A1S0U4Z9</accession>
<dbReference type="KEGG" id="loa:LOAG_03422"/>
<dbReference type="SUPFAM" id="SSF55315">
    <property type="entry name" value="L30e-like"/>
    <property type="match status" value="1"/>
</dbReference>
<evidence type="ECO:0000313" key="3">
    <source>
        <dbReference type="EMBL" id="EFO25065.2"/>
    </source>
</evidence>
<dbReference type="Gene3D" id="3.30.1330.30">
    <property type="match status" value="1"/>
</dbReference>
<evidence type="ECO:0000259" key="2">
    <source>
        <dbReference type="Pfam" id="PF01248"/>
    </source>
</evidence>
<reference evidence="5" key="2">
    <citation type="submission" date="2016-11" db="UniProtKB">
        <authorList>
            <consortium name="WormBaseParasite"/>
        </authorList>
    </citation>
    <scope>IDENTIFICATION</scope>
</reference>
<evidence type="ECO:0000256" key="1">
    <source>
        <dbReference type="SAM" id="MobiDB-lite"/>
    </source>
</evidence>
<dbReference type="GO" id="GO:1990904">
    <property type="term" value="C:ribonucleoprotein complex"/>
    <property type="evidence" value="ECO:0007669"/>
    <property type="project" value="TreeGrafter"/>
</dbReference>
<protein>
    <submittedName>
        <fullName evidence="5">Ribosomal_L7Ae domain-containing protein</fullName>
    </submittedName>
</protein>
<keyword evidence="4" id="KW-1185">Reference proteome</keyword>
<dbReference type="GO" id="GO:0003730">
    <property type="term" value="F:mRNA 3'-UTR binding"/>
    <property type="evidence" value="ECO:0007669"/>
    <property type="project" value="TreeGrafter"/>
</dbReference>
<name>A0A1I7VA55_LOALO</name>
<dbReference type="EMBL" id="JH712350">
    <property type="protein sequence ID" value="EFO25065.2"/>
    <property type="molecule type" value="Genomic_DNA"/>
</dbReference>
<dbReference type="RefSeq" id="XP_020303326.1">
    <property type="nucleotide sequence ID" value="XM_020446314.1"/>
</dbReference>
<dbReference type="Proteomes" id="UP000095285">
    <property type="component" value="Unassembled WGS sequence"/>
</dbReference>
<dbReference type="CTD" id="9940810"/>
<dbReference type="STRING" id="7209.A0A1I7VA55"/>
<evidence type="ECO:0000313" key="5">
    <source>
        <dbReference type="WBParaSite" id="EN70_11556"/>
    </source>
</evidence>